<sequence>MWVSLSLLLLALLRPAMGLVGCVMCPVEDRLLPHPTDCTSYIRCEGRQATFLTCPEGHVFHQASLSCRSSTITQCVEESGPRDLVSCPSGILNTQNDHLGRGVRVEEEWVLVAAHNSRRQRLAIGVEDGSALPSNLPSATNMNALVWNGELAKVAQALADTCSDYSDCEHCRRITSRQYEVGQNPFWVWTTSAARPEYDALVEQWYNEVQYVSDLVWIVNYTNPDGVVIKHFTQVAWALTEEVGCGWTAVDKGSWVSHIVICNYGPG</sequence>
<keyword evidence="1" id="KW-0732">Signal</keyword>
<dbReference type="CDD" id="cd05380">
    <property type="entry name" value="CAP_euk"/>
    <property type="match status" value="1"/>
</dbReference>
<dbReference type="PROSITE" id="PS50940">
    <property type="entry name" value="CHIT_BIND_II"/>
    <property type="match status" value="1"/>
</dbReference>
<proteinExistence type="predicted"/>
<feature type="domain" description="Chitin-binding type-2" evidence="2">
    <location>
        <begin position="22"/>
        <end position="77"/>
    </location>
</feature>
<evidence type="ECO:0000313" key="3">
    <source>
        <dbReference type="EMBL" id="KAK4307630.1"/>
    </source>
</evidence>
<protein>
    <recommendedName>
        <fullName evidence="2">Chitin-binding type-2 domain-containing protein</fullName>
    </recommendedName>
</protein>
<dbReference type="InterPro" id="IPR035940">
    <property type="entry name" value="CAP_sf"/>
</dbReference>
<evidence type="ECO:0000259" key="2">
    <source>
        <dbReference type="PROSITE" id="PS50940"/>
    </source>
</evidence>
<dbReference type="SMART" id="SM00198">
    <property type="entry name" value="SCP"/>
    <property type="match status" value="1"/>
</dbReference>
<gene>
    <name evidence="3" type="ORF">Pmani_020622</name>
</gene>
<feature type="signal peptide" evidence="1">
    <location>
        <begin position="1"/>
        <end position="18"/>
    </location>
</feature>
<dbReference type="PRINTS" id="PR00838">
    <property type="entry name" value="V5ALLERGEN"/>
</dbReference>
<dbReference type="InterPro" id="IPR014044">
    <property type="entry name" value="CAP_dom"/>
</dbReference>
<dbReference type="PRINTS" id="PR00837">
    <property type="entry name" value="V5TPXLIKE"/>
</dbReference>
<accession>A0AAE1PI05</accession>
<name>A0AAE1PI05_9EUCA</name>
<organism evidence="3 4">
    <name type="scientific">Petrolisthes manimaculis</name>
    <dbReference type="NCBI Taxonomy" id="1843537"/>
    <lineage>
        <taxon>Eukaryota</taxon>
        <taxon>Metazoa</taxon>
        <taxon>Ecdysozoa</taxon>
        <taxon>Arthropoda</taxon>
        <taxon>Crustacea</taxon>
        <taxon>Multicrustacea</taxon>
        <taxon>Malacostraca</taxon>
        <taxon>Eumalacostraca</taxon>
        <taxon>Eucarida</taxon>
        <taxon>Decapoda</taxon>
        <taxon>Pleocyemata</taxon>
        <taxon>Anomura</taxon>
        <taxon>Galatheoidea</taxon>
        <taxon>Porcellanidae</taxon>
        <taxon>Petrolisthes</taxon>
    </lineage>
</organism>
<comment type="caution">
    <text evidence="3">The sequence shown here is derived from an EMBL/GenBank/DDBJ whole genome shotgun (WGS) entry which is preliminary data.</text>
</comment>
<dbReference type="InterPro" id="IPR001283">
    <property type="entry name" value="CRISP-related"/>
</dbReference>
<dbReference type="GO" id="GO:0008061">
    <property type="term" value="F:chitin binding"/>
    <property type="evidence" value="ECO:0007669"/>
    <property type="project" value="InterPro"/>
</dbReference>
<dbReference type="InterPro" id="IPR002413">
    <property type="entry name" value="V5_allergen-like"/>
</dbReference>
<dbReference type="SMART" id="SM00494">
    <property type="entry name" value="ChtBD2"/>
    <property type="match status" value="1"/>
</dbReference>
<reference evidence="3" key="1">
    <citation type="submission" date="2023-11" db="EMBL/GenBank/DDBJ databases">
        <title>Genome assemblies of two species of porcelain crab, Petrolisthes cinctipes and Petrolisthes manimaculis (Anomura: Porcellanidae).</title>
        <authorList>
            <person name="Angst P."/>
        </authorList>
    </citation>
    <scope>NUCLEOTIDE SEQUENCE</scope>
    <source>
        <strain evidence="3">PB745_02</strain>
        <tissue evidence="3">Gill</tissue>
    </source>
</reference>
<dbReference type="Proteomes" id="UP001292094">
    <property type="component" value="Unassembled WGS sequence"/>
</dbReference>
<dbReference type="Gene3D" id="3.40.33.10">
    <property type="entry name" value="CAP"/>
    <property type="match status" value="1"/>
</dbReference>
<keyword evidence="4" id="KW-1185">Reference proteome</keyword>
<dbReference type="InterPro" id="IPR002557">
    <property type="entry name" value="Chitin-bd_dom"/>
</dbReference>
<evidence type="ECO:0000313" key="4">
    <source>
        <dbReference type="Proteomes" id="UP001292094"/>
    </source>
</evidence>
<feature type="chain" id="PRO_5041985829" description="Chitin-binding type-2 domain-containing protein" evidence="1">
    <location>
        <begin position="19"/>
        <end position="267"/>
    </location>
</feature>
<dbReference type="SUPFAM" id="SSF57625">
    <property type="entry name" value="Invertebrate chitin-binding proteins"/>
    <property type="match status" value="1"/>
</dbReference>
<dbReference type="Gene3D" id="2.170.140.10">
    <property type="entry name" value="Chitin binding domain"/>
    <property type="match status" value="1"/>
</dbReference>
<dbReference type="PANTHER" id="PTHR10334">
    <property type="entry name" value="CYSTEINE-RICH SECRETORY PROTEIN-RELATED"/>
    <property type="match status" value="1"/>
</dbReference>
<dbReference type="Pfam" id="PF00188">
    <property type="entry name" value="CAP"/>
    <property type="match status" value="1"/>
</dbReference>
<dbReference type="GO" id="GO:0005576">
    <property type="term" value="C:extracellular region"/>
    <property type="evidence" value="ECO:0007669"/>
    <property type="project" value="InterPro"/>
</dbReference>
<evidence type="ECO:0000256" key="1">
    <source>
        <dbReference type="SAM" id="SignalP"/>
    </source>
</evidence>
<dbReference type="EMBL" id="JAWZYT010001986">
    <property type="protein sequence ID" value="KAK4307630.1"/>
    <property type="molecule type" value="Genomic_DNA"/>
</dbReference>
<dbReference type="SUPFAM" id="SSF55797">
    <property type="entry name" value="PR-1-like"/>
    <property type="match status" value="1"/>
</dbReference>
<dbReference type="InterPro" id="IPR036508">
    <property type="entry name" value="Chitin-bd_dom_sf"/>
</dbReference>
<dbReference type="AlphaFoldDB" id="A0AAE1PI05"/>
<dbReference type="Pfam" id="PF01607">
    <property type="entry name" value="CBM_14"/>
    <property type="match status" value="1"/>
</dbReference>